<dbReference type="CDD" id="cd00167">
    <property type="entry name" value="SANT"/>
    <property type="match status" value="1"/>
</dbReference>
<gene>
    <name evidence="7" type="ORF">OOU_Y34scaffold00691g1</name>
</gene>
<feature type="compositionally biased region" description="Pro residues" evidence="4">
    <location>
        <begin position="884"/>
        <end position="900"/>
    </location>
</feature>
<feature type="compositionally biased region" description="Low complexity" evidence="4">
    <location>
        <begin position="10"/>
        <end position="34"/>
    </location>
</feature>
<dbReference type="GO" id="GO:0000976">
    <property type="term" value="F:transcription cis-regulatory region binding"/>
    <property type="evidence" value="ECO:0007669"/>
    <property type="project" value="TreeGrafter"/>
</dbReference>
<feature type="region of interest" description="Disordered" evidence="4">
    <location>
        <begin position="703"/>
        <end position="1112"/>
    </location>
</feature>
<feature type="region of interest" description="Disordered" evidence="4">
    <location>
        <begin position="1315"/>
        <end position="1366"/>
    </location>
</feature>
<reference evidence="7" key="1">
    <citation type="journal article" date="2012" name="PLoS Genet.">
        <title>Comparative analysis of the genomes of two field isolates of the rice blast fungus Magnaporthe oryzae.</title>
        <authorList>
            <person name="Xue M."/>
            <person name="Yang J."/>
            <person name="Li Z."/>
            <person name="Hu S."/>
            <person name="Yao N."/>
            <person name="Dean R.A."/>
            <person name="Zhao W."/>
            <person name="Shen M."/>
            <person name="Zhang H."/>
            <person name="Li C."/>
            <person name="Liu L."/>
            <person name="Cao L."/>
            <person name="Xu X."/>
            <person name="Xing Y."/>
            <person name="Hsiang T."/>
            <person name="Zhang Z."/>
            <person name="Xu J.R."/>
            <person name="Peng Y.L."/>
        </authorList>
    </citation>
    <scope>NUCLEOTIDE SEQUENCE</scope>
    <source>
        <strain evidence="7">Y34</strain>
    </source>
</reference>
<evidence type="ECO:0000259" key="6">
    <source>
        <dbReference type="PROSITE" id="PS51294"/>
    </source>
</evidence>
<feature type="compositionally biased region" description="Low complexity" evidence="4">
    <location>
        <begin position="1016"/>
        <end position="1025"/>
    </location>
</feature>
<feature type="compositionally biased region" description="Acidic residues" evidence="4">
    <location>
        <begin position="1866"/>
        <end position="1881"/>
    </location>
</feature>
<feature type="region of interest" description="Disordered" evidence="4">
    <location>
        <begin position="1"/>
        <end position="246"/>
    </location>
</feature>
<feature type="domain" description="Myb-like" evidence="5">
    <location>
        <begin position="1447"/>
        <end position="1491"/>
    </location>
</feature>
<feature type="compositionally biased region" description="Polar residues" evidence="4">
    <location>
        <begin position="613"/>
        <end position="623"/>
    </location>
</feature>
<feature type="compositionally biased region" description="Basic and acidic residues" evidence="4">
    <location>
        <begin position="573"/>
        <end position="582"/>
    </location>
</feature>
<feature type="domain" description="HTH myb-type" evidence="6">
    <location>
        <begin position="1442"/>
        <end position="1495"/>
    </location>
</feature>
<feature type="region of interest" description="Disordered" evidence="4">
    <location>
        <begin position="499"/>
        <end position="522"/>
    </location>
</feature>
<feature type="region of interest" description="Disordered" evidence="4">
    <location>
        <begin position="652"/>
        <end position="675"/>
    </location>
</feature>
<feature type="region of interest" description="Disordered" evidence="4">
    <location>
        <begin position="600"/>
        <end position="636"/>
    </location>
</feature>
<feature type="region of interest" description="Disordered" evidence="4">
    <location>
        <begin position="539"/>
        <end position="582"/>
    </location>
</feature>
<dbReference type="InterPro" id="IPR051651">
    <property type="entry name" value="DMTF1_DNA-bind_reg"/>
</dbReference>
<dbReference type="PROSITE" id="PS50090">
    <property type="entry name" value="MYB_LIKE"/>
    <property type="match status" value="2"/>
</dbReference>
<comment type="subcellular location">
    <subcellularLocation>
        <location evidence="1">Nucleus</location>
    </subcellularLocation>
</comment>
<dbReference type="Gene3D" id="1.10.10.60">
    <property type="entry name" value="Homeodomain-like"/>
    <property type="match status" value="2"/>
</dbReference>
<feature type="domain" description="Myb-like" evidence="5">
    <location>
        <begin position="1494"/>
        <end position="1567"/>
    </location>
</feature>
<feature type="compositionally biased region" description="Basic and acidic residues" evidence="4">
    <location>
        <begin position="539"/>
        <end position="557"/>
    </location>
</feature>
<feature type="compositionally biased region" description="Basic and acidic residues" evidence="4">
    <location>
        <begin position="198"/>
        <end position="209"/>
    </location>
</feature>
<dbReference type="PANTHER" id="PTHR46380">
    <property type="entry name" value="CYCLIN-D-BINDING MYB-LIKE TRANSCRIPTION FACTOR 1"/>
    <property type="match status" value="1"/>
</dbReference>
<dbReference type="InterPro" id="IPR017930">
    <property type="entry name" value="Myb_dom"/>
</dbReference>
<accession>A0AA97NT49</accession>
<dbReference type="GO" id="GO:0003700">
    <property type="term" value="F:DNA-binding transcription factor activity"/>
    <property type="evidence" value="ECO:0007669"/>
    <property type="project" value="TreeGrafter"/>
</dbReference>
<name>A0AA97NT49_PYRO3</name>
<organism evidence="7">
    <name type="scientific">Pyricularia oryzae (strain Y34)</name>
    <name type="common">Rice blast fungus</name>
    <name type="synonym">Magnaporthe oryzae</name>
    <dbReference type="NCBI Taxonomy" id="1143189"/>
    <lineage>
        <taxon>Eukaryota</taxon>
        <taxon>Fungi</taxon>
        <taxon>Dikarya</taxon>
        <taxon>Ascomycota</taxon>
        <taxon>Pezizomycotina</taxon>
        <taxon>Sordariomycetes</taxon>
        <taxon>Sordariomycetidae</taxon>
        <taxon>Magnaporthales</taxon>
        <taxon>Pyriculariaceae</taxon>
        <taxon>Pyricularia</taxon>
    </lineage>
</organism>
<feature type="compositionally biased region" description="Polar residues" evidence="4">
    <location>
        <begin position="1914"/>
        <end position="1924"/>
    </location>
</feature>
<feature type="compositionally biased region" description="Basic residues" evidence="4">
    <location>
        <begin position="907"/>
        <end position="918"/>
    </location>
</feature>
<dbReference type="PANTHER" id="PTHR46380:SF2">
    <property type="entry name" value="CYCLIN-D-BINDING MYB-LIKE TRANSCRIPTION FACTOR 1"/>
    <property type="match status" value="1"/>
</dbReference>
<dbReference type="Pfam" id="PF13921">
    <property type="entry name" value="Myb_DNA-bind_6"/>
    <property type="match status" value="1"/>
</dbReference>
<feature type="compositionally biased region" description="Polar residues" evidence="4">
    <location>
        <begin position="941"/>
        <end position="954"/>
    </location>
</feature>
<dbReference type="SMART" id="SM00717">
    <property type="entry name" value="SANT"/>
    <property type="match status" value="3"/>
</dbReference>
<evidence type="ECO:0000256" key="3">
    <source>
        <dbReference type="ARBA" id="ARBA00023242"/>
    </source>
</evidence>
<evidence type="ECO:0000256" key="2">
    <source>
        <dbReference type="ARBA" id="ARBA00023125"/>
    </source>
</evidence>
<keyword evidence="2" id="KW-0238">DNA-binding</keyword>
<feature type="compositionally biased region" description="Low complexity" evidence="4">
    <location>
        <begin position="48"/>
        <end position="57"/>
    </location>
</feature>
<feature type="compositionally biased region" description="Pro residues" evidence="4">
    <location>
        <begin position="138"/>
        <end position="155"/>
    </location>
</feature>
<feature type="compositionally biased region" description="Basic residues" evidence="4">
    <location>
        <begin position="1088"/>
        <end position="1098"/>
    </location>
</feature>
<evidence type="ECO:0000256" key="4">
    <source>
        <dbReference type="SAM" id="MobiDB-lite"/>
    </source>
</evidence>
<feature type="compositionally biased region" description="Acidic residues" evidence="4">
    <location>
        <begin position="1895"/>
        <end position="1907"/>
    </location>
</feature>
<dbReference type="GO" id="GO:0005634">
    <property type="term" value="C:nucleus"/>
    <property type="evidence" value="ECO:0007669"/>
    <property type="project" value="UniProtKB-SubCell"/>
</dbReference>
<feature type="compositionally biased region" description="Polar residues" evidence="4">
    <location>
        <begin position="285"/>
        <end position="294"/>
    </location>
</feature>
<proteinExistence type="predicted"/>
<feature type="compositionally biased region" description="Pro residues" evidence="4">
    <location>
        <begin position="849"/>
        <end position="866"/>
    </location>
</feature>
<evidence type="ECO:0000313" key="7">
    <source>
        <dbReference type="EMBL" id="ELQ35748.1"/>
    </source>
</evidence>
<dbReference type="SUPFAM" id="SSF46689">
    <property type="entry name" value="Homeodomain-like"/>
    <property type="match status" value="1"/>
</dbReference>
<dbReference type="InterPro" id="IPR009057">
    <property type="entry name" value="Homeodomain-like_sf"/>
</dbReference>
<evidence type="ECO:0000259" key="5">
    <source>
        <dbReference type="PROSITE" id="PS50090"/>
    </source>
</evidence>
<keyword evidence="3" id="KW-0539">Nucleus</keyword>
<dbReference type="Proteomes" id="UP000011086">
    <property type="component" value="Unassembled WGS sequence"/>
</dbReference>
<evidence type="ECO:0000256" key="1">
    <source>
        <dbReference type="ARBA" id="ARBA00004123"/>
    </source>
</evidence>
<protein>
    <submittedName>
        <fullName evidence="7">Uncharacterized protein</fullName>
    </submittedName>
</protein>
<feature type="region of interest" description="Disordered" evidence="4">
    <location>
        <begin position="1256"/>
        <end position="1298"/>
    </location>
</feature>
<feature type="region of interest" description="Disordered" evidence="4">
    <location>
        <begin position="259"/>
        <end position="319"/>
    </location>
</feature>
<dbReference type="PROSITE" id="PS51294">
    <property type="entry name" value="HTH_MYB"/>
    <property type="match status" value="1"/>
</dbReference>
<feature type="region of interest" description="Disordered" evidence="4">
    <location>
        <begin position="1704"/>
        <end position="2053"/>
    </location>
</feature>
<sequence length="2053" mass="225485">MTVEMNTNGSFSSTYTTATSSSSRSSFTFVRSSSQDVHPALRQPQNGSKASSQKSAKGFLDKLPSITPKRRSSSRLLWPRPLQTVRRMTSEPTFRDGRSATPDLIAGEIRSVQDLFDNPKTPRASLSADEKAPEPDDTAPPPLPPKSASRPPPMPARSSSRPQNNNPPPSLRLQPPKPVRDLRRPSYDISLSPIPGSVRDEMSDEEDRRPKRHMSKLPQPLDPFRNGKLGDANHSQTAPQCVFTPRPSSSLYSVEGVINTQHRQDSPTRIPQPSKRLLCHERQSSESSLRTKSLTGRVPPPGRNAPIIEVDTPPETPRHEPELCHNLDEPYTVPFGLLHPPATPSHTGSRVSVEERSGATNSSGDTYDSLSHLHIVRHKAQLNQARKLLYAEHVHRSIAVSAARSPGAASIKSSTSSPGRLTDLSKTVRRHKNAESPMARTKTCGIINEYSTTVCQHVADVFAPPRVSSGGRSPSHKVKATYQTPKSLERAVDKRQLLLTESTRKAAEERSNEEKKRLRMKEQQRMEWEMTIAKAKASIRAEETTRATSRLDIEARPKKSLKISADSPPRETFTQEKVDTKNEKEPGFFTRFRQTLRFKRTKSSLAMREQRNETAGSPKQKQSPKAEALPKMPRLNSLRHPKSMAAMEVMTKVSPPQQPKIPERRHCRMHSQREQPSTLMRIFGSSRDQGSRPMRSLPNIRRQVQQTTADLHAAPTRTPPKIPMSVLLAASQDDDDEDQDAVGLDNSSPSEQRRHRQDLSRSRLRLMPDRSCTIGRSMGNEVSKPQGAVDTVESSRSRSRESTPPIGTGRYAADGDQEGETFENDAGPASSLKVEGPAGTQLQSIYSHPPAPLPSRDPFSPRPPAASDPEFRDGIPTLSSPNRVRPPSPPPATEPLPPQVSTPRIGSSKKSKKSRKLRSSIASSDDRSSSASTNVALIGTPTGTEAAHTTLSSLSKAERKALRKARKEARKSALAAGDLSEAMDEQDQSVMSTEPSALEFSHSDVAVQPMPPPSIPSAVPATPAPQTNSNFDEPASINGLTFSGNGEHGLDQLTTVDEAAMASMLGQETPEVGPKRKRKASGSSGKESRKKKSKRHESTRHESTELENGDAVMYISQSVEADNEMTDAPQEQQMLGLDMAQEDHDGIASNSISELSNGAIQAMVAGSQAVSDLALDPSLAALDSSHYEQQNGQEAADILATGENTALQQQEASEATYQNRNLTPGPDAFTTSDHLGQHEMIEDGSVSQGYQVQDGVAQTAETPQNMAEENIPPPSGDHAAPGTPPPFPGTQSVGRRKSKISYLDRQASEVVGNLAELPGQEAASPAVRNRIEQASKRRPRTQTDTGEGPSGSNTGGSGKKAKAQKDWAKGALSAEENAKIQEAVEEFRSEQGMSQFEVNEMIHEDPSRKGTEKHRLLWEKVHASLPRRPPRIINYRTRKLFHNFIGRQVFTKEEDEELRRLVELKGPRWSEIGALINRSPLDIRDRWRNYTVCGDKKKADFWNQEEEARLVELVVEAIDSIKQSRALANQDDSQESAERDIAWEGISRGMDRTRSAKQCREKWALLRERQRVASDGSIQSGGDRITEVLEKTRSDLRKMKPEDKLRLIEAVRRTNVELDDNIVWSKLGTSKFRKQWSRNTLRVMWARLRQTVEGQASMSTLAVADALTEQYKKDNVLVELGDSDVDNEAEVSLLDVGPSARKTYRTPRVAAPKNQFEALKAGGTDPANGTPTKWKRKPKEKQEASGSVAQGEQTHEQGEADGATHGADEGYVSLTKRPRNRKLGEGVQGNGRRHSGVSAKPETPGKYKSAQFVNDDDDEDESGDKAQRSVSPEVPASPERSQPDSAGDSASGLVVDSQVAGGDSQEFADEDRMETESVDLDQPDRSKSVSGSAVQDDEVEDVEDDGLDIAPPRANSTVSDNSSVFAASKFRKRKSAATATPSTLRKTRKPRTPFSGARNQATLSVYDDIESAHGESSQPNAGHPDDVGIMSTQDEEAHQRQMELTGDELSIQPAEPEENESDAERRRLAQLSDEDSDMEDIPAQLPSQMTIEQ</sequence>
<dbReference type="InterPro" id="IPR001005">
    <property type="entry name" value="SANT/Myb"/>
</dbReference>
<dbReference type="EMBL" id="JH793740">
    <property type="protein sequence ID" value="ELQ35748.1"/>
    <property type="molecule type" value="Genomic_DNA"/>
</dbReference>